<evidence type="ECO:0000256" key="1">
    <source>
        <dbReference type="ARBA" id="ARBA00006395"/>
    </source>
</evidence>
<name>A0AA35X282_GEOBA</name>
<comment type="similarity">
    <text evidence="1">Belongs to the RMI1 family.</text>
</comment>
<evidence type="ECO:0000256" key="2">
    <source>
        <dbReference type="ARBA" id="ARBA00018987"/>
    </source>
</evidence>
<feature type="non-terminal residue" evidence="6">
    <location>
        <position position="239"/>
    </location>
</feature>
<dbReference type="GO" id="GO:0016604">
    <property type="term" value="C:nuclear body"/>
    <property type="evidence" value="ECO:0007669"/>
    <property type="project" value="TreeGrafter"/>
</dbReference>
<evidence type="ECO:0000256" key="3">
    <source>
        <dbReference type="SAM" id="MobiDB-lite"/>
    </source>
</evidence>
<feature type="compositionally biased region" description="Low complexity" evidence="3">
    <location>
        <begin position="218"/>
        <end position="227"/>
    </location>
</feature>
<dbReference type="Pfam" id="PF21000">
    <property type="entry name" value="RMI1_N_N"/>
    <property type="match status" value="1"/>
</dbReference>
<dbReference type="InterPro" id="IPR044881">
    <property type="entry name" value="RMI1_N_N_sf"/>
</dbReference>
<dbReference type="SMART" id="SM01161">
    <property type="entry name" value="DUF1767"/>
    <property type="match status" value="1"/>
</dbReference>
<dbReference type="GO" id="GO:0000724">
    <property type="term" value="P:double-strand break repair via homologous recombination"/>
    <property type="evidence" value="ECO:0007669"/>
    <property type="project" value="TreeGrafter"/>
</dbReference>
<feature type="region of interest" description="Disordered" evidence="3">
    <location>
        <begin position="199"/>
        <end position="239"/>
    </location>
</feature>
<dbReference type="EMBL" id="CASHTH010003275">
    <property type="protein sequence ID" value="CAI8042623.1"/>
    <property type="molecule type" value="Genomic_DNA"/>
</dbReference>
<gene>
    <name evidence="6" type="ORF">GBAR_LOCUS23633</name>
</gene>
<feature type="domain" description="RecQ mediated genome instability protein 1 OB-fold" evidence="4">
    <location>
        <begin position="63"/>
        <end position="191"/>
    </location>
</feature>
<comment type="caution">
    <text evidence="6">The sequence shown here is derived from an EMBL/GenBank/DDBJ whole genome shotgun (WGS) entry which is preliminary data.</text>
</comment>
<accession>A0AA35X282</accession>
<protein>
    <recommendedName>
        <fullName evidence="2">RecQ-mediated genome instability protein 1</fullName>
    </recommendedName>
</protein>
<sequence>QQSVCDWLEARKGVKVQQNWVEACLEWIEQEEGGGVPMASLREMVYGQLLHADLRDVVVQPCIPASVPQQQTTTITGHFIVQVDSLVDVGAAAYAQLQKIKGQSLDDVDTKKNFEPKPTRLLLLSLTDGVTDFQAMEYHPIPQLTTDLTPGAKLVLRGTIGCRLGTLLLSGDQVELLGGGVESLAGINRQSRVLARALNDESLAGEGGTTESGPPPTTGSSSAGPPARSTGNEQLQEDN</sequence>
<evidence type="ECO:0000313" key="7">
    <source>
        <dbReference type="Proteomes" id="UP001174909"/>
    </source>
</evidence>
<feature type="non-terminal residue" evidence="6">
    <location>
        <position position="1"/>
    </location>
</feature>
<reference evidence="6" key="1">
    <citation type="submission" date="2023-03" db="EMBL/GenBank/DDBJ databases">
        <authorList>
            <person name="Steffen K."/>
            <person name="Cardenas P."/>
        </authorList>
    </citation>
    <scope>NUCLEOTIDE SEQUENCE</scope>
</reference>
<feature type="domain" description="RMI1 N-terminal" evidence="5">
    <location>
        <begin position="8"/>
        <end position="57"/>
    </location>
</feature>
<dbReference type="PANTHER" id="PTHR14790:SF15">
    <property type="entry name" value="RECQ-MEDIATED GENOME INSTABILITY PROTEIN 1"/>
    <property type="match status" value="1"/>
</dbReference>
<evidence type="ECO:0000259" key="4">
    <source>
        <dbReference type="Pfam" id="PF08585"/>
    </source>
</evidence>
<dbReference type="InterPro" id="IPR013894">
    <property type="entry name" value="RMI1_OB"/>
</dbReference>
<evidence type="ECO:0000259" key="5">
    <source>
        <dbReference type="Pfam" id="PF21000"/>
    </source>
</evidence>
<dbReference type="AlphaFoldDB" id="A0AA35X282"/>
<dbReference type="InterPro" id="IPR042470">
    <property type="entry name" value="RMI1_N_C_sf"/>
</dbReference>
<dbReference type="Pfam" id="PF08585">
    <property type="entry name" value="RMI1_N_C"/>
    <property type="match status" value="1"/>
</dbReference>
<dbReference type="GO" id="GO:0031422">
    <property type="term" value="C:RecQ family helicase-topoisomerase III complex"/>
    <property type="evidence" value="ECO:0007669"/>
    <property type="project" value="TreeGrafter"/>
</dbReference>
<dbReference type="Gene3D" id="1.10.8.1020">
    <property type="entry name" value="RecQ-mediated genome instability protein 1, N-terminal domain"/>
    <property type="match status" value="1"/>
</dbReference>
<feature type="compositionally biased region" description="Polar residues" evidence="3">
    <location>
        <begin position="229"/>
        <end position="239"/>
    </location>
</feature>
<dbReference type="GO" id="GO:0000712">
    <property type="term" value="P:resolution of meiotic recombination intermediates"/>
    <property type="evidence" value="ECO:0007669"/>
    <property type="project" value="TreeGrafter"/>
</dbReference>
<dbReference type="InterPro" id="IPR049363">
    <property type="entry name" value="RMI1_N"/>
</dbReference>
<evidence type="ECO:0000313" key="6">
    <source>
        <dbReference type="EMBL" id="CAI8042623.1"/>
    </source>
</evidence>
<dbReference type="Gene3D" id="2.40.50.770">
    <property type="entry name" value="RecQ-mediated genome instability protein Rmi1, C-terminal domain"/>
    <property type="match status" value="1"/>
</dbReference>
<dbReference type="Proteomes" id="UP001174909">
    <property type="component" value="Unassembled WGS sequence"/>
</dbReference>
<keyword evidence="7" id="KW-1185">Reference proteome</keyword>
<dbReference type="PANTHER" id="PTHR14790">
    <property type="entry name" value="RECQ-MEDIATED GENOME INSTABILITY PROTEIN 1 RMI1"/>
    <property type="match status" value="1"/>
</dbReference>
<organism evidence="6 7">
    <name type="scientific">Geodia barretti</name>
    <name type="common">Barrett's horny sponge</name>
    <dbReference type="NCBI Taxonomy" id="519541"/>
    <lineage>
        <taxon>Eukaryota</taxon>
        <taxon>Metazoa</taxon>
        <taxon>Porifera</taxon>
        <taxon>Demospongiae</taxon>
        <taxon>Heteroscleromorpha</taxon>
        <taxon>Tetractinellida</taxon>
        <taxon>Astrophorina</taxon>
        <taxon>Geodiidae</taxon>
        <taxon>Geodia</taxon>
    </lineage>
</organism>
<proteinExistence type="inferred from homology"/>